<accession>A0ABN0RAK3</accession>
<dbReference type="Gene3D" id="3.40.50.1000">
    <property type="entry name" value="HAD superfamily/HAD-like"/>
    <property type="match status" value="1"/>
</dbReference>
<dbReference type="InterPro" id="IPR023214">
    <property type="entry name" value="HAD_sf"/>
</dbReference>
<comment type="caution">
    <text evidence="1">The sequence shown here is derived from an EMBL/GenBank/DDBJ whole genome shotgun (WGS) entry which is preliminary data.</text>
</comment>
<keyword evidence="2" id="KW-1185">Reference proteome</keyword>
<reference evidence="1 2" key="1">
    <citation type="submission" date="2014-01" db="EMBL/GenBank/DDBJ databases">
        <authorList>
            <person name="Dobos K."/>
            <person name="Lenaerts A."/>
            <person name="Ordway D."/>
            <person name="DeGroote M.A."/>
            <person name="Parker T."/>
            <person name="Sizemore C."/>
            <person name="Tallon L.J."/>
            <person name="Sadzewicz L.K."/>
            <person name="Sengamalay N."/>
            <person name="Fraser C.M."/>
            <person name="Hine E."/>
            <person name="Shefchek K.A."/>
            <person name="Das S.P."/>
            <person name="Tettelin H."/>
        </authorList>
    </citation>
    <scope>NUCLEOTIDE SEQUENCE [LARGE SCALE GENOMIC DNA]</scope>
    <source>
        <strain evidence="1 2">Harvey</strain>
    </source>
</reference>
<protein>
    <submittedName>
        <fullName evidence="1">Haloacid dehalogenase-like hydrolase family protein</fullName>
    </submittedName>
</protein>
<dbReference type="Proteomes" id="UP000020681">
    <property type="component" value="Unassembled WGS sequence"/>
</dbReference>
<dbReference type="InterPro" id="IPR036412">
    <property type="entry name" value="HAD-like_sf"/>
</dbReference>
<proteinExistence type="predicted"/>
<name>A0ABN0RAK3_MYCUL</name>
<dbReference type="EMBL" id="JAOL01000011">
    <property type="protein sequence ID" value="EUA94178.1"/>
    <property type="molecule type" value="Genomic_DNA"/>
</dbReference>
<evidence type="ECO:0000313" key="2">
    <source>
        <dbReference type="Proteomes" id="UP000020681"/>
    </source>
</evidence>
<evidence type="ECO:0000313" key="1">
    <source>
        <dbReference type="EMBL" id="EUA94178.1"/>
    </source>
</evidence>
<organism evidence="1 2">
    <name type="scientific">Mycobacterium ulcerans str. Harvey</name>
    <dbReference type="NCBI Taxonomy" id="1299332"/>
    <lineage>
        <taxon>Bacteria</taxon>
        <taxon>Bacillati</taxon>
        <taxon>Actinomycetota</taxon>
        <taxon>Actinomycetes</taxon>
        <taxon>Mycobacteriales</taxon>
        <taxon>Mycobacteriaceae</taxon>
        <taxon>Mycobacterium</taxon>
        <taxon>Mycobacterium ulcerans group</taxon>
    </lineage>
</organism>
<gene>
    <name evidence="1" type="ORF">I551_8544</name>
</gene>
<dbReference type="SUPFAM" id="SSF56784">
    <property type="entry name" value="HAD-like"/>
    <property type="match status" value="1"/>
</dbReference>
<sequence length="56" mass="6005">MRTILLTGDNQAVADSVATQLGIDTAIADVLPDGKVNVIRQPATKAIRSRWSGRDQ</sequence>